<sequence>MGDRVSVVVAGGIVIGLKERGEGGCCWWSAMEDYGREAVVAGVNGDGGGFRWYWRDEGALGLWWLGIFQRRRRGEEQRLIVCWLCGGVRWSGGNSPDKKRKQ</sequence>
<dbReference type="EMBL" id="JACEIK010004601">
    <property type="protein sequence ID" value="MCD9645918.1"/>
    <property type="molecule type" value="Genomic_DNA"/>
</dbReference>
<dbReference type="Proteomes" id="UP000823775">
    <property type="component" value="Unassembled WGS sequence"/>
</dbReference>
<proteinExistence type="predicted"/>
<evidence type="ECO:0000313" key="2">
    <source>
        <dbReference type="Proteomes" id="UP000823775"/>
    </source>
</evidence>
<evidence type="ECO:0000313" key="1">
    <source>
        <dbReference type="EMBL" id="MCD9645918.1"/>
    </source>
</evidence>
<protein>
    <submittedName>
        <fullName evidence="1">Uncharacterized protein</fullName>
    </submittedName>
</protein>
<keyword evidence="2" id="KW-1185">Reference proteome</keyword>
<organism evidence="1 2">
    <name type="scientific">Datura stramonium</name>
    <name type="common">Jimsonweed</name>
    <name type="synonym">Common thornapple</name>
    <dbReference type="NCBI Taxonomy" id="4076"/>
    <lineage>
        <taxon>Eukaryota</taxon>
        <taxon>Viridiplantae</taxon>
        <taxon>Streptophyta</taxon>
        <taxon>Embryophyta</taxon>
        <taxon>Tracheophyta</taxon>
        <taxon>Spermatophyta</taxon>
        <taxon>Magnoliopsida</taxon>
        <taxon>eudicotyledons</taxon>
        <taxon>Gunneridae</taxon>
        <taxon>Pentapetalae</taxon>
        <taxon>asterids</taxon>
        <taxon>lamiids</taxon>
        <taxon>Solanales</taxon>
        <taxon>Solanaceae</taxon>
        <taxon>Solanoideae</taxon>
        <taxon>Datureae</taxon>
        <taxon>Datura</taxon>
    </lineage>
</organism>
<gene>
    <name evidence="1" type="ORF">HAX54_035323</name>
</gene>
<name>A0ABS8VG07_DATST</name>
<accession>A0ABS8VG07</accession>
<comment type="caution">
    <text evidence="1">The sequence shown here is derived from an EMBL/GenBank/DDBJ whole genome shotgun (WGS) entry which is preliminary data.</text>
</comment>
<reference evidence="1 2" key="1">
    <citation type="journal article" date="2021" name="BMC Genomics">
        <title>Datura genome reveals duplications of psychoactive alkaloid biosynthetic genes and high mutation rate following tissue culture.</title>
        <authorList>
            <person name="Rajewski A."/>
            <person name="Carter-House D."/>
            <person name="Stajich J."/>
            <person name="Litt A."/>
        </authorList>
    </citation>
    <scope>NUCLEOTIDE SEQUENCE [LARGE SCALE GENOMIC DNA]</scope>
    <source>
        <strain evidence="1">AR-01</strain>
    </source>
</reference>